<dbReference type="PROSITE" id="PS00907">
    <property type="entry name" value="UROD_2"/>
    <property type="match status" value="1"/>
</dbReference>
<dbReference type="CDD" id="cd00717">
    <property type="entry name" value="URO-D"/>
    <property type="match status" value="1"/>
</dbReference>
<evidence type="ECO:0000256" key="8">
    <source>
        <dbReference type="ARBA" id="ARBA00022793"/>
    </source>
</evidence>
<dbReference type="OrthoDB" id="339900at2759"/>
<evidence type="ECO:0000256" key="5">
    <source>
        <dbReference type="ARBA" id="ARBA00012288"/>
    </source>
</evidence>
<dbReference type="AlphaFoldDB" id="A0A5A8DVY8"/>
<dbReference type="SUPFAM" id="SSF51726">
    <property type="entry name" value="UROD/MetE-like"/>
    <property type="match status" value="1"/>
</dbReference>
<dbReference type="EMBL" id="VLTO01000009">
    <property type="protein sequence ID" value="KAA0176294.1"/>
    <property type="molecule type" value="Genomic_DNA"/>
</dbReference>
<dbReference type="FunFam" id="3.20.20.210:FF:000008">
    <property type="entry name" value="Uroporphyrinogen decarboxylase"/>
    <property type="match status" value="1"/>
</dbReference>
<evidence type="ECO:0000256" key="2">
    <source>
        <dbReference type="ARBA" id="ARBA00004804"/>
    </source>
</evidence>
<dbReference type="Proteomes" id="UP000324907">
    <property type="component" value="Unassembled WGS sequence"/>
</dbReference>
<feature type="domain" description="Uroporphyrinogen decarboxylase (URO-D)" evidence="15">
    <location>
        <begin position="222"/>
        <end position="238"/>
    </location>
</feature>
<feature type="region of interest" description="Disordered" evidence="14">
    <location>
        <begin position="48"/>
        <end position="75"/>
    </location>
</feature>
<dbReference type="InterPro" id="IPR006361">
    <property type="entry name" value="Uroporphyrinogen_deCO2ase_HemE"/>
</dbReference>
<evidence type="ECO:0000256" key="1">
    <source>
        <dbReference type="ARBA" id="ARBA00004514"/>
    </source>
</evidence>
<sequence length="445" mass="47830">MSSPSVSAWFGDGSSRGVAVAAAAGAAVGAAAAWATMSALPKPAAAASAAAPAPRPEDKDIPEFPHFRSLTPLPEGRPKLKNDLIVRAARGERTERVPVWAMRQAGRYLPEFRALRRTCDFFTMCETPELAAEVTLQPLRRFRGLLDAVVIFSDILIVPQAMGMECQMLPGKGPVFPAPLLDPSHLDRLNLSPDASDDGAFSPLYRAIKRTRMLMQDEVPVMGFCGGPWTLLAYMVDGGGSRTYARSKTWLFKHGAESHRLLDALAEGLASMLVGQWRAGASALQVFESSAGELSPADFREFSLPYLLKIASLVRARVPPVSEGGPPLIIFARCAHHAYEALAGTFDVVGVDWAIDPSEVVARVGDKCSALQGNLDPGRLYGDDESIRKATRAMLESFGDMPLIANLGWGMHPTHEPRALRAYFTAVHEESALLRAGGVATPASE</sequence>
<evidence type="ECO:0000313" key="19">
    <source>
        <dbReference type="Proteomes" id="UP000322899"/>
    </source>
</evidence>
<reference evidence="19 20" key="1">
    <citation type="submission" date="2019-07" db="EMBL/GenBank/DDBJ databases">
        <title>Genomes of Cafeteria roenbergensis.</title>
        <authorList>
            <person name="Fischer M.G."/>
            <person name="Hackl T."/>
            <person name="Roman M."/>
        </authorList>
    </citation>
    <scope>NUCLEOTIDE SEQUENCE [LARGE SCALE GENOMIC DNA]</scope>
    <source>
        <strain evidence="16 21">Cflag</strain>
        <strain evidence="18 19">E4-10P</strain>
        <strain evidence="17 20">RCC970-E3</strain>
    </source>
</reference>
<dbReference type="UniPathway" id="UPA00251">
    <property type="reaction ID" value="UER00321"/>
</dbReference>
<comment type="pathway">
    <text evidence="2">Porphyrin-containing compound metabolism; protoporphyrin-IX biosynthesis; coproporphyrinogen-III from 5-aminolevulinate: step 4/4.</text>
</comment>
<dbReference type="NCBIfam" id="TIGR01464">
    <property type="entry name" value="hemE"/>
    <property type="match status" value="1"/>
</dbReference>
<dbReference type="EMBL" id="VLTL01000023">
    <property type="protein sequence ID" value="KAA0169369.1"/>
    <property type="molecule type" value="Genomic_DNA"/>
</dbReference>
<keyword evidence="8" id="KW-0210">Decarboxylase</keyword>
<dbReference type="EMBL" id="VLTM01000003">
    <property type="protein sequence ID" value="KAA0168128.1"/>
    <property type="molecule type" value="Genomic_DNA"/>
</dbReference>
<feature type="compositionally biased region" description="Basic and acidic residues" evidence="14">
    <location>
        <begin position="55"/>
        <end position="66"/>
    </location>
</feature>
<evidence type="ECO:0000256" key="3">
    <source>
        <dbReference type="ARBA" id="ARBA00009935"/>
    </source>
</evidence>
<evidence type="ECO:0000256" key="13">
    <source>
        <dbReference type="ARBA" id="ARBA00048411"/>
    </source>
</evidence>
<evidence type="ECO:0000313" key="17">
    <source>
        <dbReference type="EMBL" id="KAA0169369.1"/>
    </source>
</evidence>
<keyword evidence="7" id="KW-0963">Cytoplasm</keyword>
<name>A0A5A8DVY8_CAFRO</name>
<dbReference type="PANTHER" id="PTHR21091:SF169">
    <property type="entry name" value="UROPORPHYRINOGEN DECARBOXYLASE"/>
    <property type="match status" value="1"/>
</dbReference>
<gene>
    <name evidence="18" type="ORF">FNF27_02350</name>
    <name evidence="17" type="ORF">FNF28_02150</name>
    <name evidence="16" type="ORF">FNF31_00626</name>
</gene>
<protein>
    <recommendedName>
        <fullName evidence="6">Uroporphyrinogen decarboxylase</fullName>
        <ecNumber evidence="5">4.1.1.37</ecNumber>
    </recommendedName>
</protein>
<evidence type="ECO:0000256" key="14">
    <source>
        <dbReference type="SAM" id="MobiDB-lite"/>
    </source>
</evidence>
<evidence type="ECO:0000313" key="21">
    <source>
        <dbReference type="Proteomes" id="UP000325113"/>
    </source>
</evidence>
<evidence type="ECO:0000256" key="7">
    <source>
        <dbReference type="ARBA" id="ARBA00022490"/>
    </source>
</evidence>
<dbReference type="InterPro" id="IPR038071">
    <property type="entry name" value="UROD/MetE-like_sf"/>
</dbReference>
<evidence type="ECO:0000256" key="6">
    <source>
        <dbReference type="ARBA" id="ARBA00014308"/>
    </source>
</evidence>
<dbReference type="EC" id="4.1.1.37" evidence="5"/>
<comment type="subcellular location">
    <subcellularLocation>
        <location evidence="1">Cytoplasm</location>
        <location evidence="1">Cytosol</location>
    </subcellularLocation>
</comment>
<comment type="subunit">
    <text evidence="4">Homodimer.</text>
</comment>
<organism evidence="17 20">
    <name type="scientific">Cafeteria roenbergensis</name>
    <name type="common">Marine flagellate</name>
    <dbReference type="NCBI Taxonomy" id="33653"/>
    <lineage>
        <taxon>Eukaryota</taxon>
        <taxon>Sar</taxon>
        <taxon>Stramenopiles</taxon>
        <taxon>Bigyra</taxon>
        <taxon>Opalozoa</taxon>
        <taxon>Bicosoecida</taxon>
        <taxon>Cafeteriaceae</taxon>
        <taxon>Cafeteria</taxon>
    </lineage>
</organism>
<keyword evidence="9" id="KW-0456">Lyase</keyword>
<dbReference type="GO" id="GO:0004853">
    <property type="term" value="F:uroporphyrinogen decarboxylase activity"/>
    <property type="evidence" value="ECO:0007669"/>
    <property type="project" value="UniProtKB-EC"/>
</dbReference>
<evidence type="ECO:0000256" key="11">
    <source>
        <dbReference type="ARBA" id="ARBA00045708"/>
    </source>
</evidence>
<dbReference type="GO" id="GO:0006782">
    <property type="term" value="P:protoporphyrinogen IX biosynthetic process"/>
    <property type="evidence" value="ECO:0007669"/>
    <property type="project" value="UniProtKB-UniPathway"/>
</dbReference>
<dbReference type="Proteomes" id="UP000325113">
    <property type="component" value="Unassembled WGS sequence"/>
</dbReference>
<comment type="caution">
    <text evidence="17">The sequence shown here is derived from an EMBL/GenBank/DDBJ whole genome shotgun (WGS) entry which is preliminary data.</text>
</comment>
<comment type="similarity">
    <text evidence="3">Belongs to the uroporphyrinogen decarboxylase family.</text>
</comment>
<dbReference type="GO" id="GO:0005829">
    <property type="term" value="C:cytosol"/>
    <property type="evidence" value="ECO:0007669"/>
    <property type="project" value="UniProtKB-SubCell"/>
</dbReference>
<dbReference type="Pfam" id="PF01208">
    <property type="entry name" value="URO-D"/>
    <property type="match status" value="1"/>
</dbReference>
<evidence type="ECO:0000259" key="15">
    <source>
        <dbReference type="PROSITE" id="PS00907"/>
    </source>
</evidence>
<comment type="catalytic activity">
    <reaction evidence="13">
        <text>uroporphyrinogen III + 4 H(+) = coproporphyrinogen III + 4 CO2</text>
        <dbReference type="Rhea" id="RHEA:19865"/>
        <dbReference type="ChEBI" id="CHEBI:15378"/>
        <dbReference type="ChEBI" id="CHEBI:16526"/>
        <dbReference type="ChEBI" id="CHEBI:57308"/>
        <dbReference type="ChEBI" id="CHEBI:57309"/>
        <dbReference type="EC" id="4.1.1.37"/>
    </reaction>
    <physiologicalReaction direction="left-to-right" evidence="13">
        <dbReference type="Rhea" id="RHEA:19866"/>
    </physiologicalReaction>
</comment>
<dbReference type="PANTHER" id="PTHR21091">
    <property type="entry name" value="METHYLTETRAHYDROFOLATE:HOMOCYSTEINE METHYLTRANSFERASE RELATED"/>
    <property type="match status" value="1"/>
</dbReference>
<comment type="function">
    <text evidence="11">Catalyzes the sequential decarboxylation of the four acetate side chains of uroporphyrinogen to form coproporphyrinogen and participates in the fifth step in the heme biosynthetic pathway. Isomer I or isomer III of uroporphyrinogen may serve as substrate, but only coproporphyrinogen III can ultimately be converted to heme. In vitro also decarboxylates pentacarboxylate porphyrinogen I.</text>
</comment>
<evidence type="ECO:0000313" key="18">
    <source>
        <dbReference type="EMBL" id="KAA0176294.1"/>
    </source>
</evidence>
<evidence type="ECO:0000256" key="9">
    <source>
        <dbReference type="ARBA" id="ARBA00023239"/>
    </source>
</evidence>
<evidence type="ECO:0000313" key="16">
    <source>
        <dbReference type="EMBL" id="KAA0168128.1"/>
    </source>
</evidence>
<comment type="catalytic activity">
    <reaction evidence="12">
        <text>uroporphyrinogen I + 4 H(+) = coproporphyrinogen I + 4 CO2</text>
        <dbReference type="Rhea" id="RHEA:31239"/>
        <dbReference type="ChEBI" id="CHEBI:15378"/>
        <dbReference type="ChEBI" id="CHEBI:16526"/>
        <dbReference type="ChEBI" id="CHEBI:62626"/>
        <dbReference type="ChEBI" id="CHEBI:62631"/>
    </reaction>
    <physiologicalReaction direction="left-to-right" evidence="12">
        <dbReference type="Rhea" id="RHEA:31240"/>
    </physiologicalReaction>
</comment>
<dbReference type="Proteomes" id="UP000322899">
    <property type="component" value="Unassembled WGS sequence"/>
</dbReference>
<dbReference type="Gene3D" id="3.20.20.210">
    <property type="match status" value="1"/>
</dbReference>
<keyword evidence="10" id="KW-0627">Porphyrin biosynthesis</keyword>
<evidence type="ECO:0000313" key="20">
    <source>
        <dbReference type="Proteomes" id="UP000324907"/>
    </source>
</evidence>
<evidence type="ECO:0000256" key="4">
    <source>
        <dbReference type="ARBA" id="ARBA00011738"/>
    </source>
</evidence>
<proteinExistence type="inferred from homology"/>
<accession>A0A5A8DVY8</accession>
<evidence type="ECO:0000256" key="12">
    <source>
        <dbReference type="ARBA" id="ARBA00047341"/>
    </source>
</evidence>
<evidence type="ECO:0000256" key="10">
    <source>
        <dbReference type="ARBA" id="ARBA00023244"/>
    </source>
</evidence>
<dbReference type="InterPro" id="IPR000257">
    <property type="entry name" value="Uroporphyrinogen_deCOase"/>
</dbReference>